<dbReference type="InterPro" id="IPR004115">
    <property type="entry name" value="GAD-like_sf"/>
</dbReference>
<keyword evidence="3" id="KW-0067">ATP-binding</keyword>
<evidence type="ECO:0000256" key="5">
    <source>
        <dbReference type="ARBA" id="ARBA00023146"/>
    </source>
</evidence>
<feature type="region of interest" description="Disordered" evidence="6">
    <location>
        <begin position="364"/>
        <end position="432"/>
    </location>
</feature>
<dbReference type="Pfam" id="PF00152">
    <property type="entry name" value="tRNA-synt_2"/>
    <property type="match status" value="1"/>
</dbReference>
<dbReference type="InterPro" id="IPR045864">
    <property type="entry name" value="aa-tRNA-synth_II/BPL/LPL"/>
</dbReference>
<dbReference type="GO" id="GO:0006412">
    <property type="term" value="P:translation"/>
    <property type="evidence" value="ECO:0007669"/>
    <property type="project" value="UniProtKB-KW"/>
</dbReference>
<gene>
    <name evidence="8" type="ORF">niasHT_018330</name>
</gene>
<proteinExistence type="predicted"/>
<accession>A0ABD2L376</accession>
<feature type="compositionally biased region" description="Polar residues" evidence="6">
    <location>
        <begin position="293"/>
        <end position="307"/>
    </location>
</feature>
<dbReference type="AlphaFoldDB" id="A0ABD2L376"/>
<feature type="compositionally biased region" description="Basic and acidic residues" evidence="6">
    <location>
        <begin position="811"/>
        <end position="824"/>
    </location>
</feature>
<feature type="region of interest" description="Disordered" evidence="6">
    <location>
        <begin position="270"/>
        <end position="329"/>
    </location>
</feature>
<evidence type="ECO:0000256" key="2">
    <source>
        <dbReference type="ARBA" id="ARBA00022741"/>
    </source>
</evidence>
<dbReference type="GO" id="GO:0005524">
    <property type="term" value="F:ATP binding"/>
    <property type="evidence" value="ECO:0007669"/>
    <property type="project" value="UniProtKB-KW"/>
</dbReference>
<dbReference type="PROSITE" id="PS51082">
    <property type="entry name" value="WH2"/>
    <property type="match status" value="2"/>
</dbReference>
<dbReference type="EMBL" id="JBICBT010000566">
    <property type="protein sequence ID" value="KAL3109549.1"/>
    <property type="molecule type" value="Genomic_DNA"/>
</dbReference>
<feature type="compositionally biased region" description="Basic residues" evidence="6">
    <location>
        <begin position="798"/>
        <end position="810"/>
    </location>
</feature>
<feature type="region of interest" description="Disordered" evidence="6">
    <location>
        <begin position="685"/>
        <end position="721"/>
    </location>
</feature>
<feature type="compositionally biased region" description="Polar residues" evidence="6">
    <location>
        <begin position="875"/>
        <end position="884"/>
    </location>
</feature>
<dbReference type="Pfam" id="PF02205">
    <property type="entry name" value="WH2"/>
    <property type="match status" value="2"/>
</dbReference>
<evidence type="ECO:0000259" key="7">
    <source>
        <dbReference type="PROSITE" id="PS51082"/>
    </source>
</evidence>
<keyword evidence="2" id="KW-0547">Nucleotide-binding</keyword>
<evidence type="ECO:0000313" key="8">
    <source>
        <dbReference type="EMBL" id="KAL3109549.1"/>
    </source>
</evidence>
<evidence type="ECO:0000256" key="1">
    <source>
        <dbReference type="ARBA" id="ARBA00022598"/>
    </source>
</evidence>
<feature type="domain" description="WH2" evidence="7">
    <location>
        <begin position="326"/>
        <end position="344"/>
    </location>
</feature>
<keyword evidence="1" id="KW-0436">Ligase</keyword>
<comment type="caution">
    <text evidence="8">The sequence shown here is derived from an EMBL/GenBank/DDBJ whole genome shotgun (WGS) entry which is preliminary data.</text>
</comment>
<sequence length="902" mass="100172">MQQNVLFEEIVGGLVELFIEKMKLLFFERLNLVNNFVGLFGQKLPAVWKRLRWSPSAKPDRQPEFTQLDLKLSFTSQEMPDEITPKPTIPFPRMSHHEAMDKFGTDKPLSFIAGLLSMFSLSPVVFKDIGSDGFFPRFDFLSHHPFTAPIPEHFEKLCQGNDLDQIEAQHYDLVLNGIEIGGGSIRIHNSKVQRVVMEQILKLKTEELEHFINALSFGKLFDERMAFVGHPILADIRKGFRLRPTQTVDKSKPIIQAEGEQLTELLQNRSPSPAALPQAKANGVPKATKAPPMTQQKNEAKRQQQTMMAKPSPKNIGNGQSVSADQRQKMLAQIRSRGVRLRHVQTADKSGLIWDEQQKCTIGTRNGAASPQSLNSQGKSPSPRTTPSSSSSSSSTPSSSSASAFSPTPISAGNRGGCWHRSPSGDSSDSVPLANGCAAVPLSHPPTEHFGHHSDHTDHCSDHFHHLLPPAASLLPLPFLSLPSPLSVSFSSLSPQKMAVGRVPSPTPPAKCNSQKSTTVIRVGGKEKANGGGKILTENQPKTNSDFQFDERQQILERREEVASLCAQRAKIVAFRKLQQRHQQQTEAVSSSSYCTLPRKTKAQTQHRHWHAMMAYSGDGDGTFPPARANCVVSEFEVGVNERNELTARRAQSPADWHGTKWPQASTMTTKIEVEIHENANDRITQVKQQQQHHEKQNAKTLPNSKMRWRSPSPQRRNVAPPLLHRSASSSMTNFPLAEPSSASIFRPFGQRVSVGGAHRQHFERIRQMDKQRNIGKSNLNNSETDLRMRKRETERNKARKYCGKRRRRRERETAGKSGDKGRGGDGICERCPFVPGTASKRATAATSEFFAARNSAEKAAIRRLSVAMSLQGNHSAEKANQWNRPEGFAEFGRRSAGGPSD</sequence>
<feature type="region of interest" description="Disordered" evidence="6">
    <location>
        <begin position="875"/>
        <end position="902"/>
    </location>
</feature>
<evidence type="ECO:0000313" key="9">
    <source>
        <dbReference type="Proteomes" id="UP001620626"/>
    </source>
</evidence>
<dbReference type="Gene3D" id="3.30.930.10">
    <property type="entry name" value="Bira Bifunctional Protein, Domain 2"/>
    <property type="match status" value="2"/>
</dbReference>
<dbReference type="InterPro" id="IPR004364">
    <property type="entry name" value="Aa-tRNA-synt_II"/>
</dbReference>
<dbReference type="SMART" id="SM00246">
    <property type="entry name" value="WH2"/>
    <property type="match status" value="2"/>
</dbReference>
<dbReference type="PANTHER" id="PTHR22594">
    <property type="entry name" value="ASPARTYL/LYSYL-TRNA SYNTHETASE"/>
    <property type="match status" value="1"/>
</dbReference>
<keyword evidence="9" id="KW-1185">Reference proteome</keyword>
<evidence type="ECO:0000256" key="4">
    <source>
        <dbReference type="ARBA" id="ARBA00022917"/>
    </source>
</evidence>
<dbReference type="InterPro" id="IPR003124">
    <property type="entry name" value="WH2_dom"/>
</dbReference>
<dbReference type="GO" id="GO:0004812">
    <property type="term" value="F:aminoacyl-tRNA ligase activity"/>
    <property type="evidence" value="ECO:0007669"/>
    <property type="project" value="UniProtKB-KW"/>
</dbReference>
<name>A0ABD2L376_9BILA</name>
<feature type="region of interest" description="Disordered" evidence="6">
    <location>
        <begin position="794"/>
        <end position="828"/>
    </location>
</feature>
<dbReference type="Proteomes" id="UP001620626">
    <property type="component" value="Unassembled WGS sequence"/>
</dbReference>
<reference evidence="8 9" key="1">
    <citation type="submission" date="2024-10" db="EMBL/GenBank/DDBJ databases">
        <authorList>
            <person name="Kim D."/>
        </authorList>
    </citation>
    <scope>NUCLEOTIDE SEQUENCE [LARGE SCALE GENOMIC DNA]</scope>
    <source>
        <strain evidence="8">BH-2024</strain>
    </source>
</reference>
<keyword evidence="5" id="KW-0030">Aminoacyl-tRNA synthetase</keyword>
<organism evidence="8 9">
    <name type="scientific">Heterodera trifolii</name>
    <dbReference type="NCBI Taxonomy" id="157864"/>
    <lineage>
        <taxon>Eukaryota</taxon>
        <taxon>Metazoa</taxon>
        <taxon>Ecdysozoa</taxon>
        <taxon>Nematoda</taxon>
        <taxon>Chromadorea</taxon>
        <taxon>Rhabditida</taxon>
        <taxon>Tylenchina</taxon>
        <taxon>Tylenchomorpha</taxon>
        <taxon>Tylenchoidea</taxon>
        <taxon>Heteroderidae</taxon>
        <taxon>Heteroderinae</taxon>
        <taxon>Heterodera</taxon>
    </lineage>
</organism>
<dbReference type="SUPFAM" id="SSF55681">
    <property type="entry name" value="Class II aaRS and biotin synthetases"/>
    <property type="match status" value="1"/>
</dbReference>
<protein>
    <recommendedName>
        <fullName evidence="7">WH2 domain-containing protein</fullName>
    </recommendedName>
</protein>
<evidence type="ECO:0000256" key="6">
    <source>
        <dbReference type="SAM" id="MobiDB-lite"/>
    </source>
</evidence>
<feature type="domain" description="WH2" evidence="7">
    <location>
        <begin position="228"/>
        <end position="245"/>
    </location>
</feature>
<feature type="compositionally biased region" description="Polar residues" evidence="6">
    <location>
        <begin position="364"/>
        <end position="379"/>
    </location>
</feature>
<dbReference type="PANTHER" id="PTHR22594:SF5">
    <property type="entry name" value="ASPARTATE--TRNA LIGASE, MITOCHONDRIAL"/>
    <property type="match status" value="1"/>
</dbReference>
<feature type="compositionally biased region" description="Polar residues" evidence="6">
    <location>
        <begin position="315"/>
        <end position="325"/>
    </location>
</feature>
<keyword evidence="4" id="KW-0648">Protein biosynthesis</keyword>
<dbReference type="Gene3D" id="3.30.1360.30">
    <property type="entry name" value="GAD-like domain"/>
    <property type="match status" value="1"/>
</dbReference>
<evidence type="ECO:0000256" key="3">
    <source>
        <dbReference type="ARBA" id="ARBA00022840"/>
    </source>
</evidence>
<feature type="compositionally biased region" description="Low complexity" evidence="6">
    <location>
        <begin position="380"/>
        <end position="412"/>
    </location>
</feature>